<evidence type="ECO:0000313" key="2">
    <source>
        <dbReference type="EMBL" id="QHS62239.1"/>
    </source>
</evidence>
<reference evidence="2 3" key="1">
    <citation type="submission" date="2020-01" db="EMBL/GenBank/DDBJ databases">
        <title>Complete genome sequence of Chitinophaga sp. H33E-04 isolated from quinoa roots.</title>
        <authorList>
            <person name="Weon H.-Y."/>
            <person name="Lee S.A."/>
        </authorList>
    </citation>
    <scope>NUCLEOTIDE SEQUENCE [LARGE SCALE GENOMIC DNA]</scope>
    <source>
        <strain evidence="2 3">H33E-04</strain>
    </source>
</reference>
<protein>
    <submittedName>
        <fullName evidence="2">Uncharacterized protein</fullName>
    </submittedName>
</protein>
<organism evidence="2 3">
    <name type="scientific">Chitinophaga agri</name>
    <dbReference type="NCBI Taxonomy" id="2703787"/>
    <lineage>
        <taxon>Bacteria</taxon>
        <taxon>Pseudomonadati</taxon>
        <taxon>Bacteroidota</taxon>
        <taxon>Chitinophagia</taxon>
        <taxon>Chitinophagales</taxon>
        <taxon>Chitinophagaceae</taxon>
        <taxon>Chitinophaga</taxon>
    </lineage>
</organism>
<dbReference type="EMBL" id="CP048113">
    <property type="protein sequence ID" value="QHS62239.1"/>
    <property type="molecule type" value="Genomic_DNA"/>
</dbReference>
<sequence length="197" mass="22054">MKKILWIVILQLAAVPAFSQSKSIIYSIANRNGERRDMLFTGYITDILYLAKDGKSFKEAHHLKFSTNSQINLDSLDMKAVPFRKAFPKDYFNNGAATLTLDTQPNEDGSIWYEQVLVVEDSKGGIKPFAALKVVFEGTDATKERISPKIKDIVFTTTPGALKKYVPVIQQLKQARKIKTPKVVDVNDAPPPPIRSL</sequence>
<evidence type="ECO:0000313" key="3">
    <source>
        <dbReference type="Proteomes" id="UP000476411"/>
    </source>
</evidence>
<accession>A0A6B9ZK97</accession>
<keyword evidence="1" id="KW-0732">Signal</keyword>
<feature type="chain" id="PRO_5025682323" evidence="1">
    <location>
        <begin position="20"/>
        <end position="197"/>
    </location>
</feature>
<name>A0A6B9ZK97_9BACT</name>
<gene>
    <name evidence="2" type="ORF">GWR21_22310</name>
</gene>
<keyword evidence="3" id="KW-1185">Reference proteome</keyword>
<dbReference type="Proteomes" id="UP000476411">
    <property type="component" value="Chromosome"/>
</dbReference>
<evidence type="ECO:0000256" key="1">
    <source>
        <dbReference type="SAM" id="SignalP"/>
    </source>
</evidence>
<dbReference type="RefSeq" id="WP_162333890.1">
    <property type="nucleotide sequence ID" value="NZ_CP048113.1"/>
</dbReference>
<dbReference type="AlphaFoldDB" id="A0A6B9ZK97"/>
<proteinExistence type="predicted"/>
<dbReference type="KEGG" id="chih:GWR21_22310"/>
<feature type="signal peptide" evidence="1">
    <location>
        <begin position="1"/>
        <end position="19"/>
    </location>
</feature>